<sequence>MSNLKSFYRLTLCLYLIAICGKSFHVAGTARQGAKLLFHQGFDRTDSSYEQVNGAQTVYPIHNESHAAFILDGKVPITKEQPEHSFSISPFSKGSWSPLEVQTTAKHHAPAHVAHEKDLNVIFTPTAEDVSEVDKKIHFAAESGMHNIREALLNYSRLMQLLKDDDKHVKFYIGGDEYTLSTALETLNKLVEDGERVQRMIIQASSIILAKFAGSKSD</sequence>
<reference evidence="2 3" key="1">
    <citation type="journal article" date="2012" name="BMC Genomics">
        <title>Comparative genomic analysis and phylogenetic position of Theileria equi.</title>
        <authorList>
            <person name="Kappmeyer L.S."/>
            <person name="Thiagarajan M."/>
            <person name="Herndon D.R."/>
            <person name="Ramsay J.D."/>
            <person name="Caler E."/>
            <person name="Djikeng A."/>
            <person name="Gillespie J.J."/>
            <person name="Lau A.O."/>
            <person name="Roalson E.H."/>
            <person name="Silva J.C."/>
            <person name="Silva M.G."/>
            <person name="Suarez C.E."/>
            <person name="Ueti M.W."/>
            <person name="Nene V.M."/>
            <person name="Mealey R.H."/>
            <person name="Knowles D.P."/>
            <person name="Brayton K.A."/>
        </authorList>
    </citation>
    <scope>NUCLEOTIDE SEQUENCE [LARGE SCALE GENOMIC DNA]</scope>
    <source>
        <strain evidence="2 3">WA</strain>
    </source>
</reference>
<dbReference type="Proteomes" id="UP000031512">
    <property type="component" value="Unassembled WGS sequence"/>
</dbReference>
<protein>
    <submittedName>
        <fullName evidence="2">Signal peptide containing protein</fullName>
    </submittedName>
</protein>
<feature type="chain" id="PRO_5003952695" evidence="1">
    <location>
        <begin position="22"/>
        <end position="218"/>
    </location>
</feature>
<accession>L1LFH0</accession>
<keyword evidence="3" id="KW-1185">Reference proteome</keyword>
<dbReference type="KEGG" id="beq:BEWA_040380"/>
<evidence type="ECO:0000313" key="3">
    <source>
        <dbReference type="Proteomes" id="UP000031512"/>
    </source>
</evidence>
<keyword evidence="1" id="KW-0732">Signal</keyword>
<dbReference type="eggNOG" id="ENOG502QXQH">
    <property type="taxonomic scope" value="Eukaryota"/>
</dbReference>
<feature type="signal peptide" evidence="1">
    <location>
        <begin position="1"/>
        <end position="21"/>
    </location>
</feature>
<evidence type="ECO:0000256" key="1">
    <source>
        <dbReference type="SAM" id="SignalP"/>
    </source>
</evidence>
<evidence type="ECO:0000313" key="2">
    <source>
        <dbReference type="EMBL" id="EKX74000.1"/>
    </source>
</evidence>
<proteinExistence type="predicted"/>
<dbReference type="RefSeq" id="XP_004833452.1">
    <property type="nucleotide sequence ID" value="XM_004833395.1"/>
</dbReference>
<gene>
    <name evidence="2" type="ORF">BEWA_040380</name>
</gene>
<dbReference type="VEuPathDB" id="PiroplasmaDB:BEWA_040380"/>
<dbReference type="AlphaFoldDB" id="L1LFH0"/>
<dbReference type="EMBL" id="ACOU01000002">
    <property type="protein sequence ID" value="EKX74000.1"/>
    <property type="molecule type" value="Genomic_DNA"/>
</dbReference>
<comment type="caution">
    <text evidence="2">The sequence shown here is derived from an EMBL/GenBank/DDBJ whole genome shotgun (WGS) entry which is preliminary data.</text>
</comment>
<name>L1LFH0_THEEQ</name>
<dbReference type="OrthoDB" id="361617at2759"/>
<organism evidence="2 3">
    <name type="scientific">Theileria equi strain WA</name>
    <dbReference type="NCBI Taxonomy" id="1537102"/>
    <lineage>
        <taxon>Eukaryota</taxon>
        <taxon>Sar</taxon>
        <taxon>Alveolata</taxon>
        <taxon>Apicomplexa</taxon>
        <taxon>Aconoidasida</taxon>
        <taxon>Piroplasmida</taxon>
        <taxon>Theileriidae</taxon>
        <taxon>Theileria</taxon>
    </lineage>
</organism>
<dbReference type="GeneID" id="15807448"/>